<feature type="region of interest" description="Disordered" evidence="1">
    <location>
        <begin position="213"/>
        <end position="283"/>
    </location>
</feature>
<dbReference type="Proteomes" id="UP000782241">
    <property type="component" value="Unassembled WGS sequence"/>
</dbReference>
<feature type="transmembrane region" description="Helical" evidence="2">
    <location>
        <begin position="181"/>
        <end position="202"/>
    </location>
</feature>
<evidence type="ECO:0008006" key="5">
    <source>
        <dbReference type="Google" id="ProtNLM"/>
    </source>
</evidence>
<feature type="transmembrane region" description="Helical" evidence="2">
    <location>
        <begin position="12"/>
        <end position="32"/>
    </location>
</feature>
<gene>
    <name evidence="3" type="ORF">KAF25_006293</name>
</gene>
<name>A0A9P7HC52_9HYPO</name>
<dbReference type="EMBL" id="JAGPUO010000003">
    <property type="protein sequence ID" value="KAG5663708.1"/>
    <property type="molecule type" value="Genomic_DNA"/>
</dbReference>
<evidence type="ECO:0000256" key="1">
    <source>
        <dbReference type="SAM" id="MobiDB-lite"/>
    </source>
</evidence>
<feature type="compositionally biased region" description="Basic and acidic residues" evidence="1">
    <location>
        <begin position="215"/>
        <end position="238"/>
    </location>
</feature>
<dbReference type="AlphaFoldDB" id="A0A9P7HC52"/>
<evidence type="ECO:0000313" key="4">
    <source>
        <dbReference type="Proteomes" id="UP000782241"/>
    </source>
</evidence>
<sequence length="283" mass="31193">MGTHKINNMVHATVLYLILSLVLLVIAVVVHIRSSNLSLAISPTLSIITILLPIVGFLNTSLYPSFSRAAKSSSNRVAQLGPFIVQVLQALIATILATLLLERAAPSVLTSCILEKQWMGMFRAHDAGGIRRIQDAFDCCGFNSVRDRAYPFPGTAASTCAETYGRRTSCREPWQGALQTLSMLDLVVVVGVGLVQVLGLLFSKNGSQWMGSWENNDHRQTSQHRESRRPLLIDRERDIVEEEEGAIERPEREPQGYGGVNENESGPRVVPSAVAERNNWVED</sequence>
<proteinExistence type="predicted"/>
<evidence type="ECO:0000313" key="3">
    <source>
        <dbReference type="EMBL" id="KAG5663708.1"/>
    </source>
</evidence>
<feature type="transmembrane region" description="Helical" evidence="2">
    <location>
        <begin position="38"/>
        <end position="59"/>
    </location>
</feature>
<organism evidence="3 4">
    <name type="scientific">Fusarium avenaceum</name>
    <dbReference type="NCBI Taxonomy" id="40199"/>
    <lineage>
        <taxon>Eukaryota</taxon>
        <taxon>Fungi</taxon>
        <taxon>Dikarya</taxon>
        <taxon>Ascomycota</taxon>
        <taxon>Pezizomycotina</taxon>
        <taxon>Sordariomycetes</taxon>
        <taxon>Hypocreomycetidae</taxon>
        <taxon>Hypocreales</taxon>
        <taxon>Nectriaceae</taxon>
        <taxon>Fusarium</taxon>
        <taxon>Fusarium tricinctum species complex</taxon>
    </lineage>
</organism>
<keyword evidence="2" id="KW-0812">Transmembrane</keyword>
<reference evidence="3" key="1">
    <citation type="submission" date="2021-04" db="EMBL/GenBank/DDBJ databases">
        <title>Draft genome of Fusarium avenaceum strain F156N33, isolated from an atmospheric sample in Virginia.</title>
        <authorList>
            <person name="Yang S."/>
            <person name="Vinatzer B.A."/>
            <person name="Coleman J."/>
        </authorList>
    </citation>
    <scope>NUCLEOTIDE SEQUENCE</scope>
    <source>
        <strain evidence="3">F156N33</strain>
    </source>
</reference>
<keyword evidence="4" id="KW-1185">Reference proteome</keyword>
<accession>A0A9P7HC52</accession>
<protein>
    <recommendedName>
        <fullName evidence="5">Tetraspanin</fullName>
    </recommendedName>
</protein>
<evidence type="ECO:0000256" key="2">
    <source>
        <dbReference type="SAM" id="Phobius"/>
    </source>
</evidence>
<keyword evidence="2" id="KW-1133">Transmembrane helix</keyword>
<keyword evidence="2" id="KW-0472">Membrane</keyword>
<comment type="caution">
    <text evidence="3">The sequence shown here is derived from an EMBL/GenBank/DDBJ whole genome shotgun (WGS) entry which is preliminary data.</text>
</comment>
<feature type="transmembrane region" description="Helical" evidence="2">
    <location>
        <begin position="80"/>
        <end position="101"/>
    </location>
</feature>